<evidence type="ECO:0000256" key="2">
    <source>
        <dbReference type="ARBA" id="ARBA00023125"/>
    </source>
</evidence>
<evidence type="ECO:0000256" key="1">
    <source>
        <dbReference type="ARBA" id="ARBA00023015"/>
    </source>
</evidence>
<dbReference type="EMBL" id="LNQR01000144">
    <property type="protein sequence ID" value="KWT74456.1"/>
    <property type="molecule type" value="Genomic_DNA"/>
</dbReference>
<keyword evidence="2 5" id="KW-0238">DNA-binding</keyword>
<dbReference type="PROSITE" id="PS00622">
    <property type="entry name" value="HTH_LUXR_1"/>
    <property type="match status" value="1"/>
</dbReference>
<name>A0ABR5SAQ3_9BACT</name>
<gene>
    <name evidence="5" type="ORF">ASN18_3336</name>
</gene>
<dbReference type="GO" id="GO:0003677">
    <property type="term" value="F:DNA binding"/>
    <property type="evidence" value="ECO:0007669"/>
    <property type="project" value="UniProtKB-KW"/>
</dbReference>
<dbReference type="CDD" id="cd06170">
    <property type="entry name" value="LuxR_C_like"/>
    <property type="match status" value="1"/>
</dbReference>
<proteinExistence type="predicted"/>
<protein>
    <submittedName>
        <fullName evidence="5">DNA-binding response regulator</fullName>
    </submittedName>
</protein>
<dbReference type="PROSITE" id="PS50043">
    <property type="entry name" value="HTH_LUXR_2"/>
    <property type="match status" value="1"/>
</dbReference>
<organism evidence="5 6">
    <name type="scientific">Candidatus Magnetominusculus xianensis</name>
    <dbReference type="NCBI Taxonomy" id="1748249"/>
    <lineage>
        <taxon>Bacteria</taxon>
        <taxon>Pseudomonadati</taxon>
        <taxon>Nitrospirota</taxon>
        <taxon>Nitrospiria</taxon>
        <taxon>Nitrospirales</taxon>
        <taxon>Nitrospiraceae</taxon>
        <taxon>Candidatus Magnetominusculus</taxon>
    </lineage>
</organism>
<dbReference type="PRINTS" id="PR00038">
    <property type="entry name" value="HTHLUXR"/>
</dbReference>
<dbReference type="PANTHER" id="PTHR44688">
    <property type="entry name" value="DNA-BINDING TRANSCRIPTIONAL ACTIVATOR DEVR_DOSR"/>
    <property type="match status" value="1"/>
</dbReference>
<reference evidence="5 6" key="1">
    <citation type="submission" date="2015-11" db="EMBL/GenBank/DDBJ databases">
        <authorList>
            <person name="Lin W."/>
        </authorList>
    </citation>
    <scope>NUCLEOTIDE SEQUENCE [LARGE SCALE GENOMIC DNA]</scope>
    <source>
        <strain evidence="5 6">HCH-1</strain>
    </source>
</reference>
<dbReference type="SMART" id="SM00421">
    <property type="entry name" value="HTH_LUXR"/>
    <property type="match status" value="1"/>
</dbReference>
<dbReference type="InterPro" id="IPR036388">
    <property type="entry name" value="WH-like_DNA-bd_sf"/>
</dbReference>
<dbReference type="Proteomes" id="UP000060487">
    <property type="component" value="Unassembled WGS sequence"/>
</dbReference>
<evidence type="ECO:0000313" key="6">
    <source>
        <dbReference type="Proteomes" id="UP000060487"/>
    </source>
</evidence>
<keyword evidence="3" id="KW-0804">Transcription</keyword>
<dbReference type="RefSeq" id="WP_085053922.1">
    <property type="nucleotide sequence ID" value="NZ_LNQR01000144.1"/>
</dbReference>
<feature type="domain" description="HTH luxR-type" evidence="4">
    <location>
        <begin position="46"/>
        <end position="111"/>
    </location>
</feature>
<evidence type="ECO:0000313" key="5">
    <source>
        <dbReference type="EMBL" id="KWT74456.1"/>
    </source>
</evidence>
<keyword evidence="6" id="KW-1185">Reference proteome</keyword>
<dbReference type="InterPro" id="IPR000792">
    <property type="entry name" value="Tscrpt_reg_LuxR_C"/>
</dbReference>
<evidence type="ECO:0000256" key="3">
    <source>
        <dbReference type="ARBA" id="ARBA00023163"/>
    </source>
</evidence>
<accession>A0ABR5SAQ3</accession>
<dbReference type="Pfam" id="PF00196">
    <property type="entry name" value="GerE"/>
    <property type="match status" value="1"/>
</dbReference>
<keyword evidence="1" id="KW-0805">Transcription regulation</keyword>
<comment type="caution">
    <text evidence="5">The sequence shown here is derived from an EMBL/GenBank/DDBJ whole genome shotgun (WGS) entry which is preliminary data.</text>
</comment>
<sequence>MVEDAFGHLLSLRAFPVSEKKDDGLPLHIMVLVERVAEKHGVDFENAAMAFNLSKREVEVVELMCYGSSNKEIADKLFISEYTVKDHIKSIMWKIGASNRCEVISRLAFPVPI</sequence>
<dbReference type="PANTHER" id="PTHR44688:SF16">
    <property type="entry name" value="DNA-BINDING TRANSCRIPTIONAL ACTIVATOR DEVR_DOSR"/>
    <property type="match status" value="1"/>
</dbReference>
<dbReference type="SUPFAM" id="SSF46894">
    <property type="entry name" value="C-terminal effector domain of the bipartite response regulators"/>
    <property type="match status" value="1"/>
</dbReference>
<evidence type="ECO:0000259" key="4">
    <source>
        <dbReference type="PROSITE" id="PS50043"/>
    </source>
</evidence>
<dbReference type="InterPro" id="IPR016032">
    <property type="entry name" value="Sig_transdc_resp-reg_C-effctor"/>
</dbReference>
<dbReference type="Gene3D" id="1.10.10.10">
    <property type="entry name" value="Winged helix-like DNA-binding domain superfamily/Winged helix DNA-binding domain"/>
    <property type="match status" value="1"/>
</dbReference>